<name>A0A835GSA6_SPOEX</name>
<dbReference type="EMBL" id="JACKWZ010000001">
    <property type="protein sequence ID" value="KAF9424805.1"/>
    <property type="molecule type" value="Genomic_DNA"/>
</dbReference>
<evidence type="ECO:0000313" key="2">
    <source>
        <dbReference type="Proteomes" id="UP000648187"/>
    </source>
</evidence>
<reference evidence="1" key="1">
    <citation type="submission" date="2020-08" db="EMBL/GenBank/DDBJ databases">
        <title>Spodoptera exigua strain:BAW_Kor-Di-RS1 Genome sequencing and assembly.</title>
        <authorList>
            <person name="Kim J."/>
            <person name="Nam H.Y."/>
            <person name="Kwon M."/>
            <person name="Choi J.H."/>
            <person name="Cho S.R."/>
            <person name="Kim G.-H."/>
        </authorList>
    </citation>
    <scope>NUCLEOTIDE SEQUENCE</scope>
    <source>
        <strain evidence="1">BAW_Kor-Di-RS1</strain>
        <tissue evidence="1">Whole-body</tissue>
    </source>
</reference>
<accession>A0A835GSA6</accession>
<sequence length="112" mass="12571">MGDTVTTVDYNTRKRTFGGCTRLPGRSERQHSLHSDIQTWHVPVPAELIIHTTPARASTIGRAKELTRKPIVMKTAVSMQGELPPALSVWRRAIIVDNIILDDHEEEIVFST</sequence>
<gene>
    <name evidence="1" type="ORF">HW555_000106</name>
</gene>
<keyword evidence="2" id="KW-1185">Reference proteome</keyword>
<protein>
    <submittedName>
        <fullName evidence="1">Uncharacterized protein</fullName>
    </submittedName>
</protein>
<organism evidence="1 2">
    <name type="scientific">Spodoptera exigua</name>
    <name type="common">Beet armyworm</name>
    <name type="synonym">Noctua fulgens</name>
    <dbReference type="NCBI Taxonomy" id="7107"/>
    <lineage>
        <taxon>Eukaryota</taxon>
        <taxon>Metazoa</taxon>
        <taxon>Ecdysozoa</taxon>
        <taxon>Arthropoda</taxon>
        <taxon>Hexapoda</taxon>
        <taxon>Insecta</taxon>
        <taxon>Pterygota</taxon>
        <taxon>Neoptera</taxon>
        <taxon>Endopterygota</taxon>
        <taxon>Lepidoptera</taxon>
        <taxon>Glossata</taxon>
        <taxon>Ditrysia</taxon>
        <taxon>Noctuoidea</taxon>
        <taxon>Noctuidae</taxon>
        <taxon>Amphipyrinae</taxon>
        <taxon>Spodoptera</taxon>
    </lineage>
</organism>
<comment type="caution">
    <text evidence="1">The sequence shown here is derived from an EMBL/GenBank/DDBJ whole genome shotgun (WGS) entry which is preliminary data.</text>
</comment>
<dbReference type="AlphaFoldDB" id="A0A835GSA6"/>
<evidence type="ECO:0000313" key="1">
    <source>
        <dbReference type="EMBL" id="KAF9424805.1"/>
    </source>
</evidence>
<proteinExistence type="predicted"/>
<dbReference type="Proteomes" id="UP000648187">
    <property type="component" value="Unassembled WGS sequence"/>
</dbReference>